<evidence type="ECO:0000256" key="3">
    <source>
        <dbReference type="ARBA" id="ARBA00022840"/>
    </source>
</evidence>
<dbReference type="SUPFAM" id="SSF53067">
    <property type="entry name" value="Actin-like ATPase domain"/>
    <property type="match status" value="2"/>
</dbReference>
<dbReference type="PROSITE" id="PS00329">
    <property type="entry name" value="HSP70_2"/>
    <property type="match status" value="1"/>
</dbReference>
<dbReference type="InterPro" id="IPR018181">
    <property type="entry name" value="Heat_shock_70_CS"/>
</dbReference>
<comment type="similarity">
    <text evidence="1">Belongs to the heat shock protein 70 family.</text>
</comment>
<dbReference type="Pfam" id="PF00012">
    <property type="entry name" value="HSP70"/>
    <property type="match status" value="1"/>
</dbReference>
<keyword evidence="3" id="KW-0067">ATP-binding</keyword>
<dbReference type="GO" id="GO:0005524">
    <property type="term" value="F:ATP binding"/>
    <property type="evidence" value="ECO:0007669"/>
    <property type="project" value="UniProtKB-KW"/>
</dbReference>
<sequence>MSASGDCLAIDFGTSNSAAGIVEDGAVRLLQIEAGAETLPTAVFFPEEGGMRIGMAASEALIAGEEGRYMRALKSVLGTALFHEKRLIGGKRRTLAEIVTAFLAEVKARAEAQAGRQFTRALSGRPVHFHSGDAERDARAEEDLRGCYLAAGFKSVEMMFEPEAAALASRIAEGTGGTGLIVDIGGGTSDFTVFRSAGDGIAISASHGIRLGGTDFDHAVSMRHAMPLLGLGGALRRDFGEGLLPVPNALYVDLSTWAKIPFLYNRDTERAVEDMLRHAVEPKPMQRLQAVITDELGHELAFAVERGKIAANSGTAGSEIGMGMIEPGLGARVTPGTLNAALGEAREALRMAIYETLMLAQVSPMQVDSVVLVGGSSLMALVADEARAVCPGAALHRSEAFTAVVDGLAWATAGRGVARG</sequence>
<protein>
    <submittedName>
        <fullName evidence="4">Hsp70 family protein</fullName>
    </submittedName>
</protein>
<dbReference type="PANTHER" id="PTHR19375">
    <property type="entry name" value="HEAT SHOCK PROTEIN 70KDA"/>
    <property type="match status" value="1"/>
</dbReference>
<dbReference type="RefSeq" id="WP_353471723.1">
    <property type="nucleotide sequence ID" value="NZ_CP123384.1"/>
</dbReference>
<dbReference type="AlphaFoldDB" id="A0AAU8ADC2"/>
<dbReference type="InterPro" id="IPR043129">
    <property type="entry name" value="ATPase_NBD"/>
</dbReference>
<evidence type="ECO:0000256" key="2">
    <source>
        <dbReference type="ARBA" id="ARBA00022741"/>
    </source>
</evidence>
<dbReference type="EMBL" id="CP123384">
    <property type="protein sequence ID" value="XCC92895.1"/>
    <property type="molecule type" value="Genomic_DNA"/>
</dbReference>
<dbReference type="GO" id="GO:0140662">
    <property type="term" value="F:ATP-dependent protein folding chaperone"/>
    <property type="evidence" value="ECO:0007669"/>
    <property type="project" value="InterPro"/>
</dbReference>
<dbReference type="Gene3D" id="3.30.420.40">
    <property type="match status" value="2"/>
</dbReference>
<evidence type="ECO:0000256" key="1">
    <source>
        <dbReference type="ARBA" id="ARBA00007381"/>
    </source>
</evidence>
<evidence type="ECO:0000313" key="4">
    <source>
        <dbReference type="EMBL" id="XCC92895.1"/>
    </source>
</evidence>
<organism evidence="4">
    <name type="scientific">Alloyangia sp. H15</name>
    <dbReference type="NCBI Taxonomy" id="3029062"/>
    <lineage>
        <taxon>Bacteria</taxon>
        <taxon>Pseudomonadati</taxon>
        <taxon>Pseudomonadota</taxon>
        <taxon>Alphaproteobacteria</taxon>
        <taxon>Rhodobacterales</taxon>
        <taxon>Roseobacteraceae</taxon>
        <taxon>Alloyangia</taxon>
    </lineage>
</organism>
<proteinExistence type="inferred from homology"/>
<gene>
    <name evidence="4" type="ORF">PVT71_10445</name>
</gene>
<dbReference type="InterPro" id="IPR013126">
    <property type="entry name" value="Hsp_70_fam"/>
</dbReference>
<keyword evidence="2" id="KW-0547">Nucleotide-binding</keyword>
<accession>A0AAU8ADC2</accession>
<name>A0AAU8ADC2_9RHOB</name>
<reference evidence="4" key="1">
    <citation type="submission" date="2023-02" db="EMBL/GenBank/DDBJ databases">
        <title>Description and genomic characterization of Salipiger bruguierae sp. nov., isolated from the sediment of mangrove plant Bruguiera sexangula.</title>
        <authorList>
            <person name="Long M."/>
        </authorList>
    </citation>
    <scope>NUCLEOTIDE SEQUENCE</scope>
    <source>
        <strain evidence="4">H15</strain>
    </source>
</reference>